<dbReference type="GO" id="GO:0030154">
    <property type="term" value="P:cell differentiation"/>
    <property type="evidence" value="ECO:0007669"/>
    <property type="project" value="TreeGrafter"/>
</dbReference>
<dbReference type="InterPro" id="IPR002350">
    <property type="entry name" value="Kazal_dom"/>
</dbReference>
<feature type="chain" id="PRO_5043349209" description="Kazal-like domain-containing protein" evidence="4">
    <location>
        <begin position="24"/>
        <end position="183"/>
    </location>
</feature>
<dbReference type="Proteomes" id="UP001054945">
    <property type="component" value="Unassembled WGS sequence"/>
</dbReference>
<evidence type="ECO:0000256" key="2">
    <source>
        <dbReference type="ARBA" id="ARBA00022900"/>
    </source>
</evidence>
<evidence type="ECO:0000256" key="1">
    <source>
        <dbReference type="ARBA" id="ARBA00022690"/>
    </source>
</evidence>
<reference evidence="6 7" key="1">
    <citation type="submission" date="2021-06" db="EMBL/GenBank/DDBJ databases">
        <title>Caerostris extrusa draft genome.</title>
        <authorList>
            <person name="Kono N."/>
            <person name="Arakawa K."/>
        </authorList>
    </citation>
    <scope>NUCLEOTIDE SEQUENCE [LARGE SCALE GENOMIC DNA]</scope>
</reference>
<keyword evidence="2" id="KW-0722">Serine protease inhibitor</keyword>
<name>A0AAV4P0C2_CAEEX</name>
<dbReference type="InterPro" id="IPR004850">
    <property type="entry name" value="NtA_dom"/>
</dbReference>
<dbReference type="AlphaFoldDB" id="A0AAV4P0C2"/>
<dbReference type="Pfam" id="PF07648">
    <property type="entry name" value="Kazal_2"/>
    <property type="match status" value="1"/>
</dbReference>
<dbReference type="CDD" id="cd00104">
    <property type="entry name" value="KAZAL_FS"/>
    <property type="match status" value="1"/>
</dbReference>
<dbReference type="GO" id="GO:0043113">
    <property type="term" value="P:receptor clustering"/>
    <property type="evidence" value="ECO:0007669"/>
    <property type="project" value="InterPro"/>
</dbReference>
<gene>
    <name evidence="6" type="primary">AVEN_49021_1</name>
    <name evidence="6" type="ORF">CEXT_586831</name>
</gene>
<feature type="signal peptide" evidence="4">
    <location>
        <begin position="1"/>
        <end position="23"/>
    </location>
</feature>
<dbReference type="SUPFAM" id="SSF100895">
    <property type="entry name" value="Kazal-type serine protease inhibitors"/>
    <property type="match status" value="1"/>
</dbReference>
<dbReference type="FunFam" id="3.30.60.30:FF:000024">
    <property type="entry name" value="Transmembrane agrin"/>
    <property type="match status" value="1"/>
</dbReference>
<accession>A0AAV4P0C2</accession>
<dbReference type="InterPro" id="IPR008993">
    <property type="entry name" value="TIMP-like_OB-fold"/>
</dbReference>
<keyword evidence="4" id="KW-0732">Signal</keyword>
<feature type="domain" description="Kazal-like" evidence="5">
    <location>
        <begin position="125"/>
        <end position="179"/>
    </location>
</feature>
<dbReference type="GO" id="GO:0005576">
    <property type="term" value="C:extracellular region"/>
    <property type="evidence" value="ECO:0007669"/>
    <property type="project" value="TreeGrafter"/>
</dbReference>
<evidence type="ECO:0000313" key="6">
    <source>
        <dbReference type="EMBL" id="GIX90667.1"/>
    </source>
</evidence>
<dbReference type="EMBL" id="BPLR01003961">
    <property type="protein sequence ID" value="GIX90667.1"/>
    <property type="molecule type" value="Genomic_DNA"/>
</dbReference>
<evidence type="ECO:0000259" key="5">
    <source>
        <dbReference type="PROSITE" id="PS51465"/>
    </source>
</evidence>
<proteinExistence type="predicted"/>
<dbReference type="Pfam" id="PF03146">
    <property type="entry name" value="NtA"/>
    <property type="match status" value="1"/>
</dbReference>
<dbReference type="SMART" id="SM00280">
    <property type="entry name" value="KAZAL"/>
    <property type="match status" value="1"/>
</dbReference>
<dbReference type="SUPFAM" id="SSF50242">
    <property type="entry name" value="TIMP-like"/>
    <property type="match status" value="1"/>
</dbReference>
<dbReference type="GO" id="GO:0005886">
    <property type="term" value="C:plasma membrane"/>
    <property type="evidence" value="ECO:0007669"/>
    <property type="project" value="GOC"/>
</dbReference>
<evidence type="ECO:0000256" key="3">
    <source>
        <dbReference type="ARBA" id="ARBA00023157"/>
    </source>
</evidence>
<comment type="caution">
    <text evidence="6">The sequence shown here is derived from an EMBL/GenBank/DDBJ whole genome shotgun (WGS) entry which is preliminary data.</text>
</comment>
<dbReference type="InterPro" id="IPR036058">
    <property type="entry name" value="Kazal_dom_sf"/>
</dbReference>
<keyword evidence="3" id="KW-1015">Disulfide bond</keyword>
<dbReference type="Gene3D" id="3.30.60.30">
    <property type="match status" value="1"/>
</dbReference>
<dbReference type="GO" id="GO:0043236">
    <property type="term" value="F:laminin binding"/>
    <property type="evidence" value="ECO:0007669"/>
    <property type="project" value="InterPro"/>
</dbReference>
<organism evidence="6 7">
    <name type="scientific">Caerostris extrusa</name>
    <name type="common">Bark spider</name>
    <name type="synonym">Caerostris bankana</name>
    <dbReference type="NCBI Taxonomy" id="172846"/>
    <lineage>
        <taxon>Eukaryota</taxon>
        <taxon>Metazoa</taxon>
        <taxon>Ecdysozoa</taxon>
        <taxon>Arthropoda</taxon>
        <taxon>Chelicerata</taxon>
        <taxon>Arachnida</taxon>
        <taxon>Araneae</taxon>
        <taxon>Araneomorphae</taxon>
        <taxon>Entelegynae</taxon>
        <taxon>Araneoidea</taxon>
        <taxon>Araneidae</taxon>
        <taxon>Caerostris</taxon>
    </lineage>
</organism>
<keyword evidence="1" id="KW-0646">Protease inhibitor</keyword>
<dbReference type="PROSITE" id="PS51465">
    <property type="entry name" value="KAZAL_2"/>
    <property type="match status" value="1"/>
</dbReference>
<evidence type="ECO:0000256" key="4">
    <source>
        <dbReference type="SAM" id="SignalP"/>
    </source>
</evidence>
<keyword evidence="7" id="KW-1185">Reference proteome</keyword>
<dbReference type="PANTHER" id="PTHR10913:SF45">
    <property type="entry name" value="FOLLISTATIN, ISOFORM A-RELATED"/>
    <property type="match status" value="1"/>
</dbReference>
<evidence type="ECO:0000313" key="7">
    <source>
        <dbReference type="Proteomes" id="UP001054945"/>
    </source>
</evidence>
<dbReference type="InterPro" id="IPR050653">
    <property type="entry name" value="Prot_Inhib_GrowthFact_Antg"/>
</dbReference>
<protein>
    <recommendedName>
        <fullName evidence="5">Kazal-like domain-containing protein</fullName>
    </recommendedName>
</protein>
<dbReference type="Gene3D" id="2.40.50.120">
    <property type="match status" value="1"/>
</dbReference>
<sequence length="183" mass="21191">MYLSKSYLLLLGLVIFQFDSSAARRRRLFRECPEERLKVRESTADVVLTGTVKRLYSGQDNLYSGEVLVKRVIKGDHLSPGESLLVEGFGNSDICTSIPYRRRPPITDEPCEKKHCKFNGDCFEENRRPNCRCPTNCKEHYNPMCGSDSFTYNTECQLRVDSCRKKKNIYVRHEGLCSRTEFK</sequence>
<dbReference type="PANTHER" id="PTHR10913">
    <property type="entry name" value="FOLLISTATIN-RELATED"/>
    <property type="match status" value="1"/>
</dbReference>